<dbReference type="AlphaFoldDB" id="A0AAW1SEL1"/>
<keyword evidence="3" id="KW-1185">Reference proteome</keyword>
<dbReference type="PANTHER" id="PTHR15924">
    <property type="entry name" value="CLE"/>
    <property type="match status" value="1"/>
</dbReference>
<comment type="caution">
    <text evidence="2">The sequence shown here is derived from an EMBL/GenBank/DDBJ whole genome shotgun (WGS) entry which is preliminary data.</text>
</comment>
<feature type="region of interest" description="Disordered" evidence="1">
    <location>
        <begin position="107"/>
        <end position="137"/>
    </location>
</feature>
<name>A0AAW1SEL1_9CHLO</name>
<dbReference type="EMBL" id="JALJOU010000004">
    <property type="protein sequence ID" value="KAK9844112.1"/>
    <property type="molecule type" value="Genomic_DNA"/>
</dbReference>
<dbReference type="InterPro" id="IPR019265">
    <property type="entry name" value="RTRAF"/>
</dbReference>
<accession>A0AAW1SEL1</accession>
<evidence type="ECO:0000313" key="3">
    <source>
        <dbReference type="Proteomes" id="UP001445335"/>
    </source>
</evidence>
<sequence length="265" mass="28178">MVAAHRTLLLRSLHYDRADALDVEQDLPSVVAWLEHTKVRLYPVDARGSISDVRSAAWPSVFNQYLTDLECPLEHSDQSASRGETLDWLLRHAVSLEYADSHCASNAAGAPPGLHGRPEPAGAAERDQPLSSAFPDLDSPEARAAIARLLARLDLGPAAAGMAAALGRAAERIAERLRASAAGAAAGDAGCSDGAADQAVGFDVRGYPLGFATGEAALDTAATVLRLLYLRDLRTLQTQIDETLVRVQEFTANPRTNAHLGRVGR</sequence>
<evidence type="ECO:0000313" key="2">
    <source>
        <dbReference type="EMBL" id="KAK9844112.1"/>
    </source>
</evidence>
<gene>
    <name evidence="2" type="ORF">WJX81_004754</name>
</gene>
<protein>
    <submittedName>
        <fullName evidence="2">Uncharacterized protein</fullName>
    </submittedName>
</protein>
<dbReference type="Pfam" id="PF10036">
    <property type="entry name" value="RLL"/>
    <property type="match status" value="1"/>
</dbReference>
<dbReference type="Proteomes" id="UP001445335">
    <property type="component" value="Unassembled WGS sequence"/>
</dbReference>
<reference evidence="2 3" key="1">
    <citation type="journal article" date="2024" name="Nat. Commun.">
        <title>Phylogenomics reveals the evolutionary origins of lichenization in chlorophyte algae.</title>
        <authorList>
            <person name="Puginier C."/>
            <person name="Libourel C."/>
            <person name="Otte J."/>
            <person name="Skaloud P."/>
            <person name="Haon M."/>
            <person name="Grisel S."/>
            <person name="Petersen M."/>
            <person name="Berrin J.G."/>
            <person name="Delaux P.M."/>
            <person name="Dal Grande F."/>
            <person name="Keller J."/>
        </authorList>
    </citation>
    <scope>NUCLEOTIDE SEQUENCE [LARGE SCALE GENOMIC DNA]</scope>
    <source>
        <strain evidence="2 3">SAG 245.80</strain>
    </source>
</reference>
<proteinExistence type="predicted"/>
<organism evidence="2 3">
    <name type="scientific">Elliptochloris bilobata</name>
    <dbReference type="NCBI Taxonomy" id="381761"/>
    <lineage>
        <taxon>Eukaryota</taxon>
        <taxon>Viridiplantae</taxon>
        <taxon>Chlorophyta</taxon>
        <taxon>core chlorophytes</taxon>
        <taxon>Trebouxiophyceae</taxon>
        <taxon>Trebouxiophyceae incertae sedis</taxon>
        <taxon>Elliptochloris clade</taxon>
        <taxon>Elliptochloris</taxon>
    </lineage>
</organism>
<evidence type="ECO:0000256" key="1">
    <source>
        <dbReference type="SAM" id="MobiDB-lite"/>
    </source>
</evidence>